<dbReference type="EMBL" id="JAPDNS010000001">
    <property type="protein sequence ID" value="MCW3484169.1"/>
    <property type="molecule type" value="Genomic_DNA"/>
</dbReference>
<reference evidence="1 2" key="1">
    <citation type="submission" date="2022-10" db="EMBL/GenBank/DDBJ databases">
        <title>Chitinophaga nivalis PC15 sp. nov., isolated from Pyeongchang county, South Korea.</title>
        <authorList>
            <person name="Trinh H.N."/>
        </authorList>
    </citation>
    <scope>NUCLEOTIDE SEQUENCE [LARGE SCALE GENOMIC DNA]</scope>
    <source>
        <strain evidence="1 2">PC14</strain>
    </source>
</reference>
<comment type="caution">
    <text evidence="1">The sequence shown here is derived from an EMBL/GenBank/DDBJ whole genome shotgun (WGS) entry which is preliminary data.</text>
</comment>
<dbReference type="RefSeq" id="WP_264729688.1">
    <property type="nucleotide sequence ID" value="NZ_JAPDNR010000001.1"/>
</dbReference>
<evidence type="ECO:0000313" key="1">
    <source>
        <dbReference type="EMBL" id="MCW3484169.1"/>
    </source>
</evidence>
<dbReference type="InterPro" id="IPR032183">
    <property type="entry name" value="PKD-like"/>
</dbReference>
<sequence length="558" mass="62382">MKKIKLLSGILLVFAGLSSCYKDKGNYDYTELNELTINGLESRYERDQDDSLHIPVALQGTQYADTTQFTYEWEIGRKIVYTGKDLRMKVNLAVGEHLGRFIVTDKGNGIKAYFRFGLRVSSATAGDLLLVLSNYNGQAELSYKRLDKDGNFAVNYYRERFGEMLGSGPRSICISYNSMAKQIPFADDTTKGSLQVITAEGMRLLDKNTMGPKSYLRFITGGTFASFLPPYPVQDVSGFEPQYASYQLGMWNHNPYGGINQDGRLLLISGGALYFNAMSRDTRLAYVNQKPDNDGYLAPALCYAYVNNSQQTSPVLQQRGYDVSTYALLYDNKNGKFLYSNYGRRPLTILNKDNNEYLPSYPGYKMIYASHTSTPNKCVAILHNGTRAKIVYLTVPGNATEQTNMPFAINGETEVSSSVINEDSRFYTMTYSPYLLFSSGTRMYRYNILNVLNNAAPSEVIADLGAMGYSASDKINAFTVSRTERNLLMAVSRYGTATNGDGPLRGDVVKMTFNNSTISLLFDKKYESVSGNPVDIRIKYQTHQRDGIDKNGVPVDKI</sequence>
<dbReference type="Pfam" id="PF16407">
    <property type="entry name" value="PKD_2"/>
    <property type="match status" value="1"/>
</dbReference>
<proteinExistence type="predicted"/>
<organism evidence="1 2">
    <name type="scientific">Chitinophaga nivalis</name>
    <dbReference type="NCBI Taxonomy" id="2991709"/>
    <lineage>
        <taxon>Bacteria</taxon>
        <taxon>Pseudomonadati</taxon>
        <taxon>Bacteroidota</taxon>
        <taxon>Chitinophagia</taxon>
        <taxon>Chitinophagales</taxon>
        <taxon>Chitinophagaceae</taxon>
        <taxon>Chitinophaga</taxon>
    </lineage>
</organism>
<protein>
    <submittedName>
        <fullName evidence="1">PKD-like family lipoprotein</fullName>
    </submittedName>
</protein>
<name>A0ABT3IJQ2_9BACT</name>
<evidence type="ECO:0000313" key="2">
    <source>
        <dbReference type="Proteomes" id="UP001207742"/>
    </source>
</evidence>
<dbReference type="Proteomes" id="UP001207742">
    <property type="component" value="Unassembled WGS sequence"/>
</dbReference>
<dbReference type="PROSITE" id="PS51257">
    <property type="entry name" value="PROKAR_LIPOPROTEIN"/>
    <property type="match status" value="1"/>
</dbReference>
<gene>
    <name evidence="1" type="ORF">OL497_09715</name>
</gene>
<accession>A0ABT3IJQ2</accession>
<keyword evidence="2" id="KW-1185">Reference proteome</keyword>